<dbReference type="Proteomes" id="UP000053237">
    <property type="component" value="Unassembled WGS sequence"/>
</dbReference>
<sequence>MSGRQFAGDRNSDAEHGPARIKWDEETIARHNLDRGTRMKIEEPKTPYRYHQKEGSDQKQPHALEWKEFHAKLEGVEQAQKNADEKSWTKKKHSELNGDTGKLFNEKRKVHYNEFQMAKAWKDQQEEDFEMEDEQKSS</sequence>
<feature type="region of interest" description="Disordered" evidence="1">
    <location>
        <begin position="78"/>
        <end position="102"/>
    </location>
</feature>
<dbReference type="EMBL" id="CAIX01000190">
    <property type="protein sequence ID" value="CCI47867.1"/>
    <property type="molecule type" value="Genomic_DNA"/>
</dbReference>
<comment type="caution">
    <text evidence="2">The sequence shown here is derived from an EMBL/GenBank/DDBJ whole genome shotgun (WGS) entry which is preliminary data.</text>
</comment>
<gene>
    <name evidence="2" type="ORF">BN9_088860</name>
</gene>
<dbReference type="GO" id="GO:0009966">
    <property type="term" value="P:regulation of signal transduction"/>
    <property type="evidence" value="ECO:0007669"/>
    <property type="project" value="InterPro"/>
</dbReference>
<feature type="region of interest" description="Disordered" evidence="1">
    <location>
        <begin position="1"/>
        <end position="61"/>
    </location>
</feature>
<protein>
    <recommendedName>
        <fullName evidence="4">Protein phosphatase inhibitor 2</fullName>
    </recommendedName>
</protein>
<dbReference type="GO" id="GO:0004864">
    <property type="term" value="F:protein phosphatase inhibitor activity"/>
    <property type="evidence" value="ECO:0007669"/>
    <property type="project" value="InterPro"/>
</dbReference>
<dbReference type="FunCoup" id="A0A024GM60">
    <property type="interactions" value="53"/>
</dbReference>
<proteinExistence type="predicted"/>
<dbReference type="InterPro" id="IPR007062">
    <property type="entry name" value="PPI-2"/>
</dbReference>
<evidence type="ECO:0000313" key="2">
    <source>
        <dbReference type="EMBL" id="CCI47867.1"/>
    </source>
</evidence>
<accession>A0A024GM60</accession>
<evidence type="ECO:0000256" key="1">
    <source>
        <dbReference type="SAM" id="MobiDB-lite"/>
    </source>
</evidence>
<dbReference type="PANTHER" id="PTHR12398">
    <property type="entry name" value="PROTEIN PHOSPHATASE INHIBITOR"/>
    <property type="match status" value="1"/>
</dbReference>
<reference evidence="2 3" key="1">
    <citation type="submission" date="2012-05" db="EMBL/GenBank/DDBJ databases">
        <title>Recombination and specialization in a pathogen metapopulation.</title>
        <authorList>
            <person name="Gardiner A."/>
            <person name="Kemen E."/>
            <person name="Schultz-Larsen T."/>
            <person name="MacLean D."/>
            <person name="Van Oosterhout C."/>
            <person name="Jones J.D.G."/>
        </authorList>
    </citation>
    <scope>NUCLEOTIDE SEQUENCE [LARGE SCALE GENOMIC DNA]</scope>
    <source>
        <strain evidence="2 3">Ac Nc2</strain>
    </source>
</reference>
<name>A0A024GM60_9STRA</name>
<feature type="compositionally biased region" description="Basic and acidic residues" evidence="1">
    <location>
        <begin position="10"/>
        <end position="61"/>
    </location>
</feature>
<dbReference type="PANTHER" id="PTHR12398:SF20">
    <property type="entry name" value="PROTEIN PHOSPHATASE 1 REGULATORY INHIBITOR SUBUNIT 2"/>
    <property type="match status" value="1"/>
</dbReference>
<evidence type="ECO:0000313" key="3">
    <source>
        <dbReference type="Proteomes" id="UP000053237"/>
    </source>
</evidence>
<keyword evidence="3" id="KW-1185">Reference proteome</keyword>
<dbReference type="InParanoid" id="A0A024GM60"/>
<dbReference type="OrthoDB" id="551302at2759"/>
<evidence type="ECO:0008006" key="4">
    <source>
        <dbReference type="Google" id="ProtNLM"/>
    </source>
</evidence>
<dbReference type="STRING" id="65357.A0A024GM60"/>
<dbReference type="Pfam" id="PF04979">
    <property type="entry name" value="IPP-2"/>
    <property type="match status" value="1"/>
</dbReference>
<dbReference type="AlphaFoldDB" id="A0A024GM60"/>
<organism evidence="2 3">
    <name type="scientific">Albugo candida</name>
    <dbReference type="NCBI Taxonomy" id="65357"/>
    <lineage>
        <taxon>Eukaryota</taxon>
        <taxon>Sar</taxon>
        <taxon>Stramenopiles</taxon>
        <taxon>Oomycota</taxon>
        <taxon>Peronosporomycetes</taxon>
        <taxon>Albuginales</taxon>
        <taxon>Albuginaceae</taxon>
        <taxon>Albugo</taxon>
    </lineage>
</organism>